<protein>
    <submittedName>
        <fullName evidence="2">Uncharacterized protein</fullName>
    </submittedName>
</protein>
<keyword evidence="3" id="KW-1185">Reference proteome</keyword>
<dbReference type="Proteomes" id="UP001066276">
    <property type="component" value="Chromosome 10"/>
</dbReference>
<dbReference type="AlphaFoldDB" id="A0AAV7M604"/>
<gene>
    <name evidence="2" type="ORF">NDU88_004039</name>
</gene>
<name>A0AAV7M604_PLEWA</name>
<accession>A0AAV7M604</accession>
<feature type="region of interest" description="Disordered" evidence="1">
    <location>
        <begin position="174"/>
        <end position="193"/>
    </location>
</feature>
<comment type="caution">
    <text evidence="2">The sequence shown here is derived from an EMBL/GenBank/DDBJ whole genome shotgun (WGS) entry which is preliminary data.</text>
</comment>
<organism evidence="2 3">
    <name type="scientific">Pleurodeles waltl</name>
    <name type="common">Iberian ribbed newt</name>
    <dbReference type="NCBI Taxonomy" id="8319"/>
    <lineage>
        <taxon>Eukaryota</taxon>
        <taxon>Metazoa</taxon>
        <taxon>Chordata</taxon>
        <taxon>Craniata</taxon>
        <taxon>Vertebrata</taxon>
        <taxon>Euteleostomi</taxon>
        <taxon>Amphibia</taxon>
        <taxon>Batrachia</taxon>
        <taxon>Caudata</taxon>
        <taxon>Salamandroidea</taxon>
        <taxon>Salamandridae</taxon>
        <taxon>Pleurodelinae</taxon>
        <taxon>Pleurodeles</taxon>
    </lineage>
</organism>
<evidence type="ECO:0000256" key="1">
    <source>
        <dbReference type="SAM" id="MobiDB-lite"/>
    </source>
</evidence>
<feature type="region of interest" description="Disordered" evidence="1">
    <location>
        <begin position="1"/>
        <end position="30"/>
    </location>
</feature>
<evidence type="ECO:0000313" key="3">
    <source>
        <dbReference type="Proteomes" id="UP001066276"/>
    </source>
</evidence>
<sequence length="193" mass="21309">MHSRVRSGPTEITRGGRRSPLSGATPDAFEGSLWTDRDHLERTQEPIIRGHPGCIRGLALDRQRSLGADAGAHYQGPVAGHFRALRDRGSETRGPRLRDLLRPCNGVIFRISGLTATWSPWRPRSPPWTALRGTAMLSGLPQIRIGILMGTTKMGRLEAWWGKSSKEYTVPYIESPSKETVPESKLQSSGQCT</sequence>
<reference evidence="2" key="1">
    <citation type="journal article" date="2022" name="bioRxiv">
        <title>Sequencing and chromosome-scale assembly of the giantPleurodeles waltlgenome.</title>
        <authorList>
            <person name="Brown T."/>
            <person name="Elewa A."/>
            <person name="Iarovenko S."/>
            <person name="Subramanian E."/>
            <person name="Araus A.J."/>
            <person name="Petzold A."/>
            <person name="Susuki M."/>
            <person name="Suzuki K.-i.T."/>
            <person name="Hayashi T."/>
            <person name="Toyoda A."/>
            <person name="Oliveira C."/>
            <person name="Osipova E."/>
            <person name="Leigh N.D."/>
            <person name="Simon A."/>
            <person name="Yun M.H."/>
        </authorList>
    </citation>
    <scope>NUCLEOTIDE SEQUENCE</scope>
    <source>
        <strain evidence="2">20211129_DDA</strain>
        <tissue evidence="2">Liver</tissue>
    </source>
</reference>
<evidence type="ECO:0000313" key="2">
    <source>
        <dbReference type="EMBL" id="KAJ1098932.1"/>
    </source>
</evidence>
<proteinExistence type="predicted"/>
<dbReference type="EMBL" id="JANPWB010000014">
    <property type="protein sequence ID" value="KAJ1098932.1"/>
    <property type="molecule type" value="Genomic_DNA"/>
</dbReference>